<keyword evidence="10" id="KW-0472">Membrane</keyword>
<dbReference type="PROSITE" id="PS00010">
    <property type="entry name" value="ASX_HYDROXYL"/>
    <property type="match status" value="1"/>
</dbReference>
<dbReference type="InterPro" id="IPR005755">
    <property type="entry name" value="Ribosomal_uL13_euk/arc"/>
</dbReference>
<dbReference type="EMBL" id="PNBA02000021">
    <property type="protein sequence ID" value="KAG6386581.1"/>
    <property type="molecule type" value="Genomic_DNA"/>
</dbReference>
<dbReference type="GO" id="GO:0006412">
    <property type="term" value="P:translation"/>
    <property type="evidence" value="ECO:0007669"/>
    <property type="project" value="InterPro"/>
</dbReference>
<keyword evidence="2 8" id="KW-0245">EGF-like domain</keyword>
<dbReference type="PROSITE" id="PS01187">
    <property type="entry name" value="EGF_CA"/>
    <property type="match status" value="1"/>
</dbReference>
<comment type="similarity">
    <text evidence="1 9">Belongs to the universal ribosomal protein uL13 family.</text>
</comment>
<protein>
    <recommendedName>
        <fullName evidence="11">EGF-like domain-containing protein</fullName>
    </recommendedName>
</protein>
<name>A0A8X8W2G8_SALSN</name>
<dbReference type="GO" id="GO:0022625">
    <property type="term" value="C:cytosolic large ribosomal subunit"/>
    <property type="evidence" value="ECO:0007669"/>
    <property type="project" value="TreeGrafter"/>
</dbReference>
<accession>A0A8X8W2G8</accession>
<dbReference type="InterPro" id="IPR000742">
    <property type="entry name" value="EGF"/>
</dbReference>
<dbReference type="Pfam" id="PF00572">
    <property type="entry name" value="Ribosomal_L13"/>
    <property type="match status" value="1"/>
</dbReference>
<dbReference type="GO" id="GO:0005509">
    <property type="term" value="F:calcium ion binding"/>
    <property type="evidence" value="ECO:0007669"/>
    <property type="project" value="InterPro"/>
</dbReference>
<dbReference type="Gene3D" id="3.90.1180.10">
    <property type="entry name" value="Ribosomal protein L13"/>
    <property type="match status" value="1"/>
</dbReference>
<comment type="caution">
    <text evidence="8">Lacks conserved residue(s) required for the propagation of feature annotation.</text>
</comment>
<dbReference type="PROSITE" id="PS00783">
    <property type="entry name" value="RIBOSOMAL_L13"/>
    <property type="match status" value="1"/>
</dbReference>
<organism evidence="12">
    <name type="scientific">Salvia splendens</name>
    <name type="common">Scarlet sage</name>
    <dbReference type="NCBI Taxonomy" id="180675"/>
    <lineage>
        <taxon>Eukaryota</taxon>
        <taxon>Viridiplantae</taxon>
        <taxon>Streptophyta</taxon>
        <taxon>Embryophyta</taxon>
        <taxon>Tracheophyta</taxon>
        <taxon>Spermatophyta</taxon>
        <taxon>Magnoliopsida</taxon>
        <taxon>eudicotyledons</taxon>
        <taxon>Gunneridae</taxon>
        <taxon>Pentapetalae</taxon>
        <taxon>asterids</taxon>
        <taxon>lamiids</taxon>
        <taxon>Lamiales</taxon>
        <taxon>Lamiaceae</taxon>
        <taxon>Nepetoideae</taxon>
        <taxon>Mentheae</taxon>
        <taxon>Salviinae</taxon>
        <taxon>Salvia</taxon>
        <taxon>Salvia subgen. Calosphace</taxon>
        <taxon>core Calosphace</taxon>
    </lineage>
</organism>
<dbReference type="InterPro" id="IPR023563">
    <property type="entry name" value="Ribosomal_uL13_CS"/>
</dbReference>
<evidence type="ECO:0000256" key="8">
    <source>
        <dbReference type="PROSITE-ProRule" id="PRU00076"/>
    </source>
</evidence>
<keyword evidence="10" id="KW-1133">Transmembrane helix</keyword>
<dbReference type="GO" id="GO:0017148">
    <property type="term" value="P:negative regulation of translation"/>
    <property type="evidence" value="ECO:0007669"/>
    <property type="project" value="TreeGrafter"/>
</dbReference>
<dbReference type="PANTHER" id="PTHR11545:SF39">
    <property type="entry name" value="LARGE RIBOSOMAL SUBUNIT PROTEIN UL13X-RELATED"/>
    <property type="match status" value="1"/>
</dbReference>
<keyword evidence="6" id="KW-1015">Disulfide bond</keyword>
<feature type="domain" description="EGF-like" evidence="11">
    <location>
        <begin position="159"/>
        <end position="202"/>
    </location>
</feature>
<dbReference type="Gene3D" id="6.10.250.3250">
    <property type="match status" value="1"/>
</dbReference>
<evidence type="ECO:0000256" key="7">
    <source>
        <dbReference type="ARBA" id="ARBA00023274"/>
    </source>
</evidence>
<keyword evidence="10" id="KW-0812">Transmembrane</keyword>
<dbReference type="FunFam" id="6.10.250.3250:FF:000001">
    <property type="entry name" value="60S ribosomal protein L13a"/>
    <property type="match status" value="1"/>
</dbReference>
<reference evidence="12" key="1">
    <citation type="submission" date="2018-01" db="EMBL/GenBank/DDBJ databases">
        <authorList>
            <person name="Mao J.F."/>
        </authorList>
    </citation>
    <scope>NUCLEOTIDE SEQUENCE</scope>
    <source>
        <strain evidence="12">Huo1</strain>
        <tissue evidence="12">Leaf</tissue>
    </source>
</reference>
<feature type="transmembrane region" description="Helical" evidence="10">
    <location>
        <begin position="257"/>
        <end position="279"/>
    </location>
</feature>
<evidence type="ECO:0000259" key="11">
    <source>
        <dbReference type="PROSITE" id="PS50026"/>
    </source>
</evidence>
<dbReference type="FunFam" id="2.10.25.10:FF:000038">
    <property type="entry name" value="Fibrillin 2"/>
    <property type="match status" value="1"/>
</dbReference>
<dbReference type="SMART" id="SM00181">
    <property type="entry name" value="EGF"/>
    <property type="match status" value="2"/>
</dbReference>
<dbReference type="InterPro" id="IPR000152">
    <property type="entry name" value="EGF-type_Asp/Asn_hydroxyl_site"/>
</dbReference>
<dbReference type="Proteomes" id="UP000298416">
    <property type="component" value="Unassembled WGS sequence"/>
</dbReference>
<dbReference type="HAMAP" id="MF_01366">
    <property type="entry name" value="Ribosomal_uL13"/>
    <property type="match status" value="1"/>
</dbReference>
<dbReference type="NCBIfam" id="TIGR01077">
    <property type="entry name" value="L13_A_E"/>
    <property type="match status" value="1"/>
</dbReference>
<proteinExistence type="inferred from homology"/>
<dbReference type="GO" id="GO:0003729">
    <property type="term" value="F:mRNA binding"/>
    <property type="evidence" value="ECO:0007669"/>
    <property type="project" value="TreeGrafter"/>
</dbReference>
<dbReference type="Pfam" id="PF07645">
    <property type="entry name" value="EGF_CA"/>
    <property type="match status" value="1"/>
</dbReference>
<feature type="domain" description="EGF-like" evidence="11">
    <location>
        <begin position="203"/>
        <end position="248"/>
    </location>
</feature>
<gene>
    <name evidence="12" type="ORF">SASPL_151747</name>
</gene>
<dbReference type="PROSITE" id="PS50026">
    <property type="entry name" value="EGF_3"/>
    <property type="match status" value="2"/>
</dbReference>
<dbReference type="Gene3D" id="2.10.25.10">
    <property type="entry name" value="Laminin"/>
    <property type="match status" value="2"/>
</dbReference>
<evidence type="ECO:0000256" key="5">
    <source>
        <dbReference type="ARBA" id="ARBA00022980"/>
    </source>
</evidence>
<keyword evidence="13" id="KW-1185">Reference proteome</keyword>
<dbReference type="InterPro" id="IPR001881">
    <property type="entry name" value="EGF-like_Ca-bd_dom"/>
</dbReference>
<dbReference type="CDD" id="cd00054">
    <property type="entry name" value="EGF_CA"/>
    <property type="match status" value="2"/>
</dbReference>
<dbReference type="InterPro" id="IPR005822">
    <property type="entry name" value="Ribosomal_uL13"/>
</dbReference>
<dbReference type="SUPFAM" id="SSF57196">
    <property type="entry name" value="EGF/Laminin"/>
    <property type="match status" value="1"/>
</dbReference>
<dbReference type="FunFam" id="3.90.1180.10:FF:000003">
    <property type="entry name" value="60S ribosomal protein L13a-4"/>
    <property type="match status" value="1"/>
</dbReference>
<comment type="caution">
    <text evidence="12">The sequence shown here is derived from an EMBL/GenBank/DDBJ whole genome shotgun (WGS) entry which is preliminary data.</text>
</comment>
<dbReference type="InterPro" id="IPR018097">
    <property type="entry name" value="EGF_Ca-bd_CS"/>
</dbReference>
<evidence type="ECO:0000256" key="3">
    <source>
        <dbReference type="ARBA" id="ARBA00022729"/>
    </source>
</evidence>
<evidence type="ECO:0000256" key="10">
    <source>
        <dbReference type="SAM" id="Phobius"/>
    </source>
</evidence>
<keyword evidence="3" id="KW-0732">Signal</keyword>
<evidence type="ECO:0000313" key="13">
    <source>
        <dbReference type="Proteomes" id="UP000298416"/>
    </source>
</evidence>
<evidence type="ECO:0000256" key="1">
    <source>
        <dbReference type="ARBA" id="ARBA00006227"/>
    </source>
</evidence>
<dbReference type="GO" id="GO:0003735">
    <property type="term" value="F:structural constituent of ribosome"/>
    <property type="evidence" value="ECO:0007669"/>
    <property type="project" value="InterPro"/>
</dbReference>
<reference evidence="12" key="2">
    <citation type="submission" date="2020-08" db="EMBL/GenBank/DDBJ databases">
        <title>Plant Genome Project.</title>
        <authorList>
            <person name="Zhang R.-G."/>
        </authorList>
    </citation>
    <scope>NUCLEOTIDE SEQUENCE</scope>
    <source>
        <strain evidence="12">Huo1</strain>
        <tissue evidence="12">Leaf</tissue>
    </source>
</reference>
<sequence>MEIAITVSLSDDNWITAIGCNVMLNGVIGEDKRSSIQSSCTAICSDSRRIYDDGETYAECIYKPTSHADDGCCRVPIPRGTTYLESNLTHLSELPTSPNIYCSYAFTEYTETMSEDYGYYEGEFMLTNNSKMIPLINAHPIASMALDWRIGRMDCKEARQDITNFVCRNNSDCVDFDPTLGGYLCNCSKGYTGNPYLNPGCQDINECADDSTNTCVSNSICENVPGTFHCSCPKGYIGDGKKDGTNCILPPPSKTKMTILTGIGSGLWFLLLVSVFFWMSKMSSGVNVESEDVRYFEDMSAMISDTEYTWTNSYKNASASSSETHPLVLFESSGICAKRVVVDARNHMLGRLASILAKELLNGQRVVVVRCEEICLSGGLVRQKMKYLRFLRKRMNTKPSHGPIHFRAPSKILWRTIRGMIPHKTKRGEAALARLKVYEGVPPPYDKIKRMVIPDALKVLRLQAGHKYCLLGRLSSEVGWNHYDTIRELEKKRKDRAQVTYEKRKQLNKLRAKAEKVAIEKLGSQLDVIAPIKY</sequence>
<evidence type="ECO:0000256" key="9">
    <source>
        <dbReference type="RuleBase" id="RU003877"/>
    </source>
</evidence>
<keyword evidence="7 9" id="KW-0687">Ribonucleoprotein</keyword>
<evidence type="ECO:0000256" key="2">
    <source>
        <dbReference type="ARBA" id="ARBA00022536"/>
    </source>
</evidence>
<dbReference type="AlphaFoldDB" id="A0A8X8W2G8"/>
<dbReference type="InterPro" id="IPR036899">
    <property type="entry name" value="Ribosomal_uL13_sf"/>
</dbReference>
<dbReference type="PANTHER" id="PTHR11545">
    <property type="entry name" value="RIBOSOMAL PROTEIN L13"/>
    <property type="match status" value="1"/>
</dbReference>
<evidence type="ECO:0000256" key="4">
    <source>
        <dbReference type="ARBA" id="ARBA00022737"/>
    </source>
</evidence>
<dbReference type="CDD" id="cd00392">
    <property type="entry name" value="Ribosomal_L13"/>
    <property type="match status" value="1"/>
</dbReference>
<keyword evidence="4" id="KW-0677">Repeat</keyword>
<evidence type="ECO:0000313" key="12">
    <source>
        <dbReference type="EMBL" id="KAG6386581.1"/>
    </source>
</evidence>
<dbReference type="InterPro" id="IPR049883">
    <property type="entry name" value="NOTCH1_EGF-like"/>
</dbReference>
<keyword evidence="5 9" id="KW-0689">Ribosomal protein</keyword>
<dbReference type="SUPFAM" id="SSF52161">
    <property type="entry name" value="Ribosomal protein L13"/>
    <property type="match status" value="1"/>
</dbReference>
<dbReference type="SMART" id="SM00179">
    <property type="entry name" value="EGF_CA"/>
    <property type="match status" value="2"/>
</dbReference>
<evidence type="ECO:0000256" key="6">
    <source>
        <dbReference type="ARBA" id="ARBA00023157"/>
    </source>
</evidence>